<proteinExistence type="predicted"/>
<dbReference type="EMBL" id="CAJOBC010101597">
    <property type="protein sequence ID" value="CAF4474598.1"/>
    <property type="molecule type" value="Genomic_DNA"/>
</dbReference>
<name>A0A816APR4_9BILA</name>
<evidence type="ECO:0000313" key="3">
    <source>
        <dbReference type="EMBL" id="CAF4474598.1"/>
    </source>
</evidence>
<dbReference type="AlphaFoldDB" id="A0A816APR4"/>
<accession>A0A816APR4</accession>
<gene>
    <name evidence="2" type="ORF">GPM918_LOCUS42277</name>
    <name evidence="3" type="ORF">SRO942_LOCUS43482</name>
</gene>
<evidence type="ECO:0000313" key="2">
    <source>
        <dbReference type="EMBL" id="CAF1598589.1"/>
    </source>
</evidence>
<dbReference type="Proteomes" id="UP000681722">
    <property type="component" value="Unassembled WGS sequence"/>
</dbReference>
<sequence>MPRPKRSKSKVQSASGQRRASVKVSSSSESSNDEYSMDIDDQELSFNEKIILTDIGDLAEMCKSKCDTKYLNILLYMSLRYFNIKWEDVDGYLKTIDFMTAKTSHKWGTVFIKEDYEEERSEVVVAVAIWCTKLPAKVKLDEIREIFSKHRAFQNVSQSRSTS</sequence>
<dbReference type="Proteomes" id="UP000663829">
    <property type="component" value="Unassembled WGS sequence"/>
</dbReference>
<dbReference type="OrthoDB" id="10524098at2759"/>
<feature type="region of interest" description="Disordered" evidence="1">
    <location>
        <begin position="1"/>
        <end position="35"/>
    </location>
</feature>
<comment type="caution">
    <text evidence="2">The sequence shown here is derived from an EMBL/GenBank/DDBJ whole genome shotgun (WGS) entry which is preliminary data.</text>
</comment>
<evidence type="ECO:0000256" key="1">
    <source>
        <dbReference type="SAM" id="MobiDB-lite"/>
    </source>
</evidence>
<dbReference type="EMBL" id="CAJNOQ010035242">
    <property type="protein sequence ID" value="CAF1598589.1"/>
    <property type="molecule type" value="Genomic_DNA"/>
</dbReference>
<keyword evidence="4" id="KW-1185">Reference proteome</keyword>
<evidence type="ECO:0000313" key="4">
    <source>
        <dbReference type="Proteomes" id="UP000663829"/>
    </source>
</evidence>
<reference evidence="2" key="1">
    <citation type="submission" date="2021-02" db="EMBL/GenBank/DDBJ databases">
        <authorList>
            <person name="Nowell W R."/>
        </authorList>
    </citation>
    <scope>NUCLEOTIDE SEQUENCE</scope>
</reference>
<organism evidence="2 4">
    <name type="scientific">Didymodactylos carnosus</name>
    <dbReference type="NCBI Taxonomy" id="1234261"/>
    <lineage>
        <taxon>Eukaryota</taxon>
        <taxon>Metazoa</taxon>
        <taxon>Spiralia</taxon>
        <taxon>Gnathifera</taxon>
        <taxon>Rotifera</taxon>
        <taxon>Eurotatoria</taxon>
        <taxon>Bdelloidea</taxon>
        <taxon>Philodinida</taxon>
        <taxon>Philodinidae</taxon>
        <taxon>Didymodactylos</taxon>
    </lineage>
</organism>
<protein>
    <submittedName>
        <fullName evidence="2">Uncharacterized protein</fullName>
    </submittedName>
</protein>